<keyword evidence="1" id="KW-1133">Transmembrane helix</keyword>
<dbReference type="RefSeq" id="WP_106741616.1">
    <property type="nucleotide sequence ID" value="NZ_PXYY01000036.1"/>
</dbReference>
<feature type="transmembrane region" description="Helical" evidence="1">
    <location>
        <begin position="62"/>
        <end position="84"/>
    </location>
</feature>
<name>A0A2P7U008_9NEIS</name>
<feature type="transmembrane region" description="Helical" evidence="1">
    <location>
        <begin position="133"/>
        <end position="149"/>
    </location>
</feature>
<sequence length="300" mass="32139">MESLMTLLSVLVPMFCGFFIRFPKLYLALVDKVLVVLVYAVLFLIGISLSRVENLGCQLNTIVLATLLLFACTIGMNLLALMWFDHCFPWKTQGSGKTSDVSLSSSAKQIGCVAFGFVFGKLMADVWLPSEHLGIYCLMALVLLIGIQLKGSGVSLRQVLINKRGVQTAILMMVSSLAGGLLFAALNEDVSWLKGLALASGFGWYSLSGLVMTEAYGVVWGSIMLLNDLGREFFALVSIPMLMRRHPSAAVGVGGATSLDFTLPIIQTSGGLAAVPLAISFGFIVNVAAPFLMVVFSSFG</sequence>
<dbReference type="Pfam" id="PF03956">
    <property type="entry name" value="Lys_export"/>
    <property type="match status" value="1"/>
</dbReference>
<dbReference type="OrthoDB" id="5451742at2"/>
<accession>A0A2P7U008</accession>
<feature type="transmembrane region" description="Helical" evidence="1">
    <location>
        <begin position="33"/>
        <end position="50"/>
    </location>
</feature>
<dbReference type="InterPro" id="IPR005642">
    <property type="entry name" value="LysO"/>
</dbReference>
<feature type="transmembrane region" description="Helical" evidence="1">
    <location>
        <begin position="7"/>
        <end position="27"/>
    </location>
</feature>
<proteinExistence type="predicted"/>
<dbReference type="GO" id="GO:0015661">
    <property type="term" value="F:L-lysine efflux transmembrane transporter activity"/>
    <property type="evidence" value="ECO:0007669"/>
    <property type="project" value="InterPro"/>
</dbReference>
<keyword evidence="3" id="KW-1185">Reference proteome</keyword>
<feature type="transmembrane region" description="Helical" evidence="1">
    <location>
        <begin position="272"/>
        <end position="296"/>
    </location>
</feature>
<evidence type="ECO:0000313" key="3">
    <source>
        <dbReference type="Proteomes" id="UP000241868"/>
    </source>
</evidence>
<evidence type="ECO:0000313" key="2">
    <source>
        <dbReference type="EMBL" id="PSJ80328.1"/>
    </source>
</evidence>
<comment type="caution">
    <text evidence="2">The sequence shown here is derived from an EMBL/GenBank/DDBJ whole genome shotgun (WGS) entry which is preliminary data.</text>
</comment>
<dbReference type="AlphaFoldDB" id="A0A2P7U008"/>
<feature type="transmembrane region" description="Helical" evidence="1">
    <location>
        <begin position="206"/>
        <end position="226"/>
    </location>
</feature>
<protein>
    <recommendedName>
        <fullName evidence="4">Lysine exporter LysO family protein</fullName>
    </recommendedName>
</protein>
<organism evidence="2 3">
    <name type="scientific">Neisseria iguanae</name>
    <dbReference type="NCBI Taxonomy" id="90242"/>
    <lineage>
        <taxon>Bacteria</taxon>
        <taxon>Pseudomonadati</taxon>
        <taxon>Pseudomonadota</taxon>
        <taxon>Betaproteobacteria</taxon>
        <taxon>Neisseriales</taxon>
        <taxon>Neisseriaceae</taxon>
        <taxon>Neisseria</taxon>
    </lineage>
</organism>
<dbReference type="EMBL" id="PXYY01000036">
    <property type="protein sequence ID" value="PSJ80328.1"/>
    <property type="molecule type" value="Genomic_DNA"/>
</dbReference>
<evidence type="ECO:0000256" key="1">
    <source>
        <dbReference type="SAM" id="Phobius"/>
    </source>
</evidence>
<dbReference type="Proteomes" id="UP000241868">
    <property type="component" value="Unassembled WGS sequence"/>
</dbReference>
<reference evidence="2 3" key="1">
    <citation type="submission" date="2018-03" db="EMBL/GenBank/DDBJ databases">
        <title>Neisseria weixii sp. nov., isolated from the intestinal contents of Tibetan Plateau pika (Ochotona curzoniae) in Yushu, Qinghai Province, China.</title>
        <authorList>
            <person name="Gui Z."/>
        </authorList>
    </citation>
    <scope>NUCLEOTIDE SEQUENCE [LARGE SCALE GENOMIC DNA]</scope>
    <source>
        <strain evidence="2 3">ATCC 51483</strain>
    </source>
</reference>
<dbReference type="GO" id="GO:0005886">
    <property type="term" value="C:plasma membrane"/>
    <property type="evidence" value="ECO:0007669"/>
    <property type="project" value="TreeGrafter"/>
</dbReference>
<dbReference type="PANTHER" id="PTHR35804">
    <property type="entry name" value="LYSINE EXPORTER LYSO"/>
    <property type="match status" value="1"/>
</dbReference>
<evidence type="ECO:0008006" key="4">
    <source>
        <dbReference type="Google" id="ProtNLM"/>
    </source>
</evidence>
<keyword evidence="1" id="KW-0812">Transmembrane</keyword>
<gene>
    <name evidence="2" type="ORF">C7N83_06955</name>
</gene>
<keyword evidence="1" id="KW-0472">Membrane</keyword>
<dbReference type="PANTHER" id="PTHR35804:SF1">
    <property type="entry name" value="LYSINE EXPORTER LYSO"/>
    <property type="match status" value="1"/>
</dbReference>
<feature type="transmembrane region" description="Helical" evidence="1">
    <location>
        <begin position="169"/>
        <end position="186"/>
    </location>
</feature>